<keyword evidence="2" id="KW-1185">Reference proteome</keyword>
<proteinExistence type="predicted"/>
<dbReference type="Proteomes" id="UP000807025">
    <property type="component" value="Unassembled WGS sequence"/>
</dbReference>
<sequence>MSIQEAHVSNSLTEGLCKSAQAAQKAIHAPTQDGLPGSPCLDWEFLLINKQKPVPIMA</sequence>
<dbReference type="AlphaFoldDB" id="A0A9P5ZUD3"/>
<comment type="caution">
    <text evidence="1">The sequence shown here is derived from an EMBL/GenBank/DDBJ whole genome shotgun (WGS) entry which is preliminary data.</text>
</comment>
<protein>
    <submittedName>
        <fullName evidence="1">Uncharacterized protein</fullName>
    </submittedName>
</protein>
<name>A0A9P5ZUD3_PLEER</name>
<evidence type="ECO:0000313" key="2">
    <source>
        <dbReference type="Proteomes" id="UP000807025"/>
    </source>
</evidence>
<dbReference type="EMBL" id="MU154594">
    <property type="protein sequence ID" value="KAF9492870.1"/>
    <property type="molecule type" value="Genomic_DNA"/>
</dbReference>
<organism evidence="1 2">
    <name type="scientific">Pleurotus eryngii</name>
    <name type="common">Boletus of the steppes</name>
    <dbReference type="NCBI Taxonomy" id="5323"/>
    <lineage>
        <taxon>Eukaryota</taxon>
        <taxon>Fungi</taxon>
        <taxon>Dikarya</taxon>
        <taxon>Basidiomycota</taxon>
        <taxon>Agaricomycotina</taxon>
        <taxon>Agaricomycetes</taxon>
        <taxon>Agaricomycetidae</taxon>
        <taxon>Agaricales</taxon>
        <taxon>Pleurotineae</taxon>
        <taxon>Pleurotaceae</taxon>
        <taxon>Pleurotus</taxon>
    </lineage>
</organism>
<accession>A0A9P5ZUD3</accession>
<evidence type="ECO:0000313" key="1">
    <source>
        <dbReference type="EMBL" id="KAF9492870.1"/>
    </source>
</evidence>
<gene>
    <name evidence="1" type="ORF">BDN71DRAFT_1509089</name>
</gene>
<reference evidence="1" key="1">
    <citation type="submission" date="2020-11" db="EMBL/GenBank/DDBJ databases">
        <authorList>
            <consortium name="DOE Joint Genome Institute"/>
            <person name="Ahrendt S."/>
            <person name="Riley R."/>
            <person name="Andreopoulos W."/>
            <person name="Labutti K."/>
            <person name="Pangilinan J."/>
            <person name="Ruiz-Duenas F.J."/>
            <person name="Barrasa J.M."/>
            <person name="Sanchez-Garcia M."/>
            <person name="Camarero S."/>
            <person name="Miyauchi S."/>
            <person name="Serrano A."/>
            <person name="Linde D."/>
            <person name="Babiker R."/>
            <person name="Drula E."/>
            <person name="Ayuso-Fernandez I."/>
            <person name="Pacheco R."/>
            <person name="Padilla G."/>
            <person name="Ferreira P."/>
            <person name="Barriuso J."/>
            <person name="Kellner H."/>
            <person name="Castanera R."/>
            <person name="Alfaro M."/>
            <person name="Ramirez L."/>
            <person name="Pisabarro A.G."/>
            <person name="Kuo A."/>
            <person name="Tritt A."/>
            <person name="Lipzen A."/>
            <person name="He G."/>
            <person name="Yan M."/>
            <person name="Ng V."/>
            <person name="Cullen D."/>
            <person name="Martin F."/>
            <person name="Rosso M.-N."/>
            <person name="Henrissat B."/>
            <person name="Hibbett D."/>
            <person name="Martinez A.T."/>
            <person name="Grigoriev I.V."/>
        </authorList>
    </citation>
    <scope>NUCLEOTIDE SEQUENCE</scope>
    <source>
        <strain evidence="1">ATCC 90797</strain>
    </source>
</reference>